<dbReference type="InterPro" id="IPR036870">
    <property type="entry name" value="Ribosomal_bS18_sf"/>
</dbReference>
<reference evidence="5" key="1">
    <citation type="submission" date="2024-03" db="EMBL/GenBank/DDBJ databases">
        <title>The Complete Genome of 'Candidatus Phytoplasma fraxini' AshY1 from the Ash Yellows Group.</title>
        <authorList>
            <person name="Boehm J.W."/>
            <person name="Huettel B."/>
            <person name="Schneider B."/>
            <person name="Kube M."/>
        </authorList>
    </citation>
    <scope>NUCLEOTIDE SEQUENCE [LARGE SCALE GENOMIC DNA]</scope>
    <source>
        <strain evidence="5">AshY1</strain>
    </source>
</reference>
<dbReference type="EMBL" id="CP146843">
    <property type="protein sequence ID" value="WYY26307.1"/>
    <property type="molecule type" value="Genomic_DNA"/>
</dbReference>
<evidence type="ECO:0000256" key="4">
    <source>
        <dbReference type="RuleBase" id="RU003910"/>
    </source>
</evidence>
<evidence type="ECO:0000256" key="2">
    <source>
        <dbReference type="ARBA" id="ARBA00022980"/>
    </source>
</evidence>
<keyword evidence="2 4" id="KW-0689">Ribosomal protein</keyword>
<accession>A0ABZ2UC16</accession>
<keyword evidence="3 4" id="KW-0687">Ribonucleoprotein</keyword>
<dbReference type="GO" id="GO:0005840">
    <property type="term" value="C:ribosome"/>
    <property type="evidence" value="ECO:0007669"/>
    <property type="project" value="UniProtKB-KW"/>
</dbReference>
<name>A0ABZ2UC16_ASHYP</name>
<dbReference type="Gene3D" id="4.10.640.10">
    <property type="entry name" value="Ribosomal protein S18"/>
    <property type="match status" value="1"/>
</dbReference>
<evidence type="ECO:0000256" key="3">
    <source>
        <dbReference type="ARBA" id="ARBA00023274"/>
    </source>
</evidence>
<evidence type="ECO:0000256" key="1">
    <source>
        <dbReference type="ARBA" id="ARBA00005589"/>
    </source>
</evidence>
<gene>
    <name evidence="5" type="ORF">AshY1_01650</name>
</gene>
<dbReference type="InterPro" id="IPR001648">
    <property type="entry name" value="Ribosomal_bS18"/>
</dbReference>
<keyword evidence="6" id="KW-1185">Reference proteome</keyword>
<evidence type="ECO:0000313" key="6">
    <source>
        <dbReference type="Proteomes" id="UP001484199"/>
    </source>
</evidence>
<organism evidence="5 6">
    <name type="scientific">Ash yellows phytoplasma</name>
    <dbReference type="NCBI Taxonomy" id="35780"/>
    <lineage>
        <taxon>Bacteria</taxon>
        <taxon>Bacillati</taxon>
        <taxon>Mycoplasmatota</taxon>
        <taxon>Mollicutes</taxon>
        <taxon>Acholeplasmatales</taxon>
        <taxon>Acholeplasmataceae</taxon>
        <taxon>Candidatus Phytoplasma</taxon>
        <taxon>16SrVII (Ash yellows group)</taxon>
    </lineage>
</organism>
<comment type="similarity">
    <text evidence="1 4">Belongs to the bacterial ribosomal protein bS18 family.</text>
</comment>
<proteinExistence type="inferred from homology"/>
<dbReference type="PRINTS" id="PR00974">
    <property type="entry name" value="RIBOSOMALS18"/>
</dbReference>
<dbReference type="PANTHER" id="PTHR13479">
    <property type="entry name" value="30S RIBOSOMAL PROTEIN S18"/>
    <property type="match status" value="1"/>
</dbReference>
<dbReference type="RefSeq" id="WP_341266717.1">
    <property type="nucleotide sequence ID" value="NZ_CP146843.1"/>
</dbReference>
<dbReference type="NCBIfam" id="TIGR00165">
    <property type="entry name" value="S18"/>
    <property type="match status" value="1"/>
</dbReference>
<dbReference type="Proteomes" id="UP001484199">
    <property type="component" value="Chromosome"/>
</dbReference>
<dbReference type="SUPFAM" id="SSF46911">
    <property type="entry name" value="Ribosomal protein S18"/>
    <property type="match status" value="1"/>
</dbReference>
<evidence type="ECO:0000313" key="5">
    <source>
        <dbReference type="EMBL" id="WYY26307.1"/>
    </source>
</evidence>
<dbReference type="Pfam" id="PF01084">
    <property type="entry name" value="Ribosomal_S18"/>
    <property type="match status" value="1"/>
</dbReference>
<dbReference type="PANTHER" id="PTHR13479:SF40">
    <property type="entry name" value="SMALL RIBOSOMAL SUBUNIT PROTEIN BS18M"/>
    <property type="match status" value="1"/>
</dbReference>
<sequence>MQKTKKFFKKRRKVCFFTENKFDRIDFKDEKLLSKFITDRGKILPSRFNKNTVKWQKRLSKAIKLARIMAIIK</sequence>
<protein>
    <submittedName>
        <fullName evidence="5">SSU ribosomal protein S18p</fullName>
    </submittedName>
</protein>